<reference evidence="2" key="1">
    <citation type="submission" date="2013-09" db="EMBL/GenBank/DDBJ databases">
        <title>Complete nucleotide sequence of Streptomyces linear plasmid pFRL3.</title>
        <authorList>
            <person name="Chen Z."/>
            <person name="Fang P."/>
            <person name="Qin Z."/>
        </authorList>
    </citation>
    <scope>NUCLEOTIDE SEQUENCE</scope>
    <source>
        <plasmid evidence="2">pFRL3</plasmid>
    </source>
</reference>
<sequence>MAYDRMRAEVAAPFGETVERVRAALAEQGFGVLTEIDVTATLRAKLGAEMEDYLILGACNPPLAHRALETDRSIGLLLPCNVVVRSAGDHTVVQALDPQSMVDLTGLEALKPVAAEATARLEAALASLA</sequence>
<feature type="domain" description="DUF302" evidence="1">
    <location>
        <begin position="36"/>
        <end position="98"/>
    </location>
</feature>
<dbReference type="PANTHER" id="PTHR38342:SF1">
    <property type="entry name" value="SLR5037 PROTEIN"/>
    <property type="match status" value="1"/>
</dbReference>
<dbReference type="Gene3D" id="3.30.310.70">
    <property type="entry name" value="TT1751-like domain"/>
    <property type="match status" value="1"/>
</dbReference>
<organism evidence="2">
    <name type="scientific">Streptomyces sp. FR1</name>
    <dbReference type="NCBI Taxonomy" id="349971"/>
    <lineage>
        <taxon>Bacteria</taxon>
        <taxon>Bacillati</taxon>
        <taxon>Actinomycetota</taxon>
        <taxon>Actinomycetes</taxon>
        <taxon>Kitasatosporales</taxon>
        <taxon>Streptomycetaceae</taxon>
        <taxon>Streptomyces</taxon>
    </lineage>
</organism>
<dbReference type="AlphaFoldDB" id="V9Z2Z9"/>
<dbReference type="PANTHER" id="PTHR38342">
    <property type="entry name" value="SLR5037 PROTEIN"/>
    <property type="match status" value="1"/>
</dbReference>
<dbReference type="InterPro" id="IPR016796">
    <property type="entry name" value="UCP021774"/>
</dbReference>
<geneLocation type="plasmid" evidence="2">
    <name>pFRL3</name>
</geneLocation>
<dbReference type="CDD" id="cd14797">
    <property type="entry name" value="DUF302"/>
    <property type="match status" value="1"/>
</dbReference>
<dbReference type="Pfam" id="PF03625">
    <property type="entry name" value="DUF302"/>
    <property type="match status" value="1"/>
</dbReference>
<keyword evidence="2" id="KW-0547">Nucleotide-binding</keyword>
<dbReference type="PIRSF" id="PIRSF021774">
    <property type="entry name" value="UCP021774"/>
    <property type="match status" value="1"/>
</dbReference>
<keyword evidence="2" id="KW-0614">Plasmid</keyword>
<proteinExistence type="predicted"/>
<dbReference type="RefSeq" id="WP_024126308.1">
    <property type="nucleotide sequence ID" value="NC_023283.1"/>
</dbReference>
<protein>
    <submittedName>
        <fullName evidence="2">ABC transporter, ATP-binding protein</fullName>
    </submittedName>
</protein>
<gene>
    <name evidence="2" type="ORF">pFRL3_150</name>
</gene>
<dbReference type="InterPro" id="IPR005180">
    <property type="entry name" value="DUF302"/>
</dbReference>
<dbReference type="EMBL" id="KF602048">
    <property type="protein sequence ID" value="AHE38927.1"/>
    <property type="molecule type" value="Genomic_DNA"/>
</dbReference>
<accession>V9Z2Z9</accession>
<dbReference type="SUPFAM" id="SSF103247">
    <property type="entry name" value="TT1751-like"/>
    <property type="match status" value="1"/>
</dbReference>
<evidence type="ECO:0000259" key="1">
    <source>
        <dbReference type="Pfam" id="PF03625"/>
    </source>
</evidence>
<name>V9Z2Z9_9ACTN</name>
<keyword evidence="2" id="KW-0067">ATP-binding</keyword>
<dbReference type="InterPro" id="IPR035923">
    <property type="entry name" value="TT1751-like_sf"/>
</dbReference>
<evidence type="ECO:0000313" key="2">
    <source>
        <dbReference type="EMBL" id="AHE38927.1"/>
    </source>
</evidence>
<dbReference type="GO" id="GO:0005524">
    <property type="term" value="F:ATP binding"/>
    <property type="evidence" value="ECO:0007669"/>
    <property type="project" value="UniProtKB-KW"/>
</dbReference>